<dbReference type="InterPro" id="IPR027417">
    <property type="entry name" value="P-loop_NTPase"/>
</dbReference>
<evidence type="ECO:0000256" key="3">
    <source>
        <dbReference type="ARBA" id="ARBA00023125"/>
    </source>
</evidence>
<evidence type="ECO:0000313" key="9">
    <source>
        <dbReference type="Proteomes" id="UP000649753"/>
    </source>
</evidence>
<dbReference type="SMART" id="SM00862">
    <property type="entry name" value="Trans_reg_C"/>
    <property type="match status" value="1"/>
</dbReference>
<feature type="DNA-binding region" description="OmpR/PhoB-type" evidence="5">
    <location>
        <begin position="1"/>
        <end position="95"/>
    </location>
</feature>
<dbReference type="GO" id="GO:0006355">
    <property type="term" value="P:regulation of DNA-templated transcription"/>
    <property type="evidence" value="ECO:0007669"/>
    <property type="project" value="InterPro"/>
</dbReference>
<dbReference type="GO" id="GO:0003677">
    <property type="term" value="F:DNA binding"/>
    <property type="evidence" value="ECO:0007669"/>
    <property type="project" value="UniProtKB-UniRule"/>
</dbReference>
<feature type="region of interest" description="Disordered" evidence="6">
    <location>
        <begin position="261"/>
        <end position="280"/>
    </location>
</feature>
<dbReference type="CDD" id="cd15831">
    <property type="entry name" value="BTAD"/>
    <property type="match status" value="1"/>
</dbReference>
<dbReference type="InterPro" id="IPR019734">
    <property type="entry name" value="TPR_rpt"/>
</dbReference>
<dbReference type="AlphaFoldDB" id="A0A927QUT5"/>
<keyword evidence="9" id="KW-1185">Reference proteome</keyword>
<dbReference type="InterPro" id="IPR005158">
    <property type="entry name" value="BTAD"/>
</dbReference>
<dbReference type="SUPFAM" id="SSF48452">
    <property type="entry name" value="TPR-like"/>
    <property type="match status" value="3"/>
</dbReference>
<dbReference type="SUPFAM" id="SSF46894">
    <property type="entry name" value="C-terminal effector domain of the bipartite response regulators"/>
    <property type="match status" value="1"/>
</dbReference>
<comment type="caution">
    <text evidence="8">The sequence shown here is derived from an EMBL/GenBank/DDBJ whole genome shotgun (WGS) entry which is preliminary data.</text>
</comment>
<sequence>MFQVSLLGPLEIIADGMPLLLGPPKQQVVLAMLAMRPGRLVGVDELIDELWPQRPPTSAVANTRGYAANLRRMFDRVEAGRGLLVRRGSGYELRLPSEAVDLIGFVAECQRAAVALAGEDFPEAGELLGRAEERWRGQMLAGLPLGPVLSARAETVREMRLGLVEQRAELCLATGRPGLAVALLRDHLLAHPLRERGHALLMRALCREGDVPGALAAYSAARSVLVEQLGIEPGAELRQLHQAVLNRDPALERPWAVIAPRVPGRPGSGPGKPALPRDEDDQAALPVSWLPRPAVDFTGRAEAVRGLVAAVEGANAGAAVVRVIDGMAGIGKTALAVQVATQLADRYPDAQLFVDLQGHSAGGQVDPATALVTLLRQLGVPAGRIPTEPDHRIALWRSELAARRTVLVLDNAGSSEQLAPLLPAAPGTLVLVTSRRRLLASGDAPPTSLPVLDRNEAIELLARVAGRDRVGAEPEAAAVVVRRCGYLPLAIRLVGARLAHRPGWRVVDLAQRLDRATPVLSELSAEDHTVASAFSLSYEPLHEPVRRMFRLLGLHPGEHFGLDTAAALADVPLSDAETAVAALVNHHLVEEPVAGRFRLHDLVRDYARELATSTDEPSECRSAIGRILDYYLHACLAATRAMETSSMAATLGLDQPLRPDLLSLLRADLEWPDVERETLRALVRLAAENGHPHQAWRLARVAWRFYFVRGYNDDILDTHRYGLEAARQLDDEAAIGTMYNYRAYSHIRSGDCQQAQRDLETAIEVRERIGDRHGANISRSNLAIVYWHLGKLTDSVDLHQRSLHDRRSSGQDVLPALPSVGLSLMFLGRYEEALRIHRQHLFMAHLAGSTFNVALALANIGAVRSRLGQHHLAVRYLRASLRLRERTGNRFGISFALNELGAALCGLRQLDDARRHHQLALTAAEHHGEPYSEAAALNGIGLTLAAQGRSVEAVQFHRDALTLATRISHPYEQGRALVGIAAQMEPHDPIEARRHWERALAIFRRMNVPERLDVERHLTRLATPVRAV</sequence>
<dbReference type="SUPFAM" id="SSF52540">
    <property type="entry name" value="P-loop containing nucleoside triphosphate hydrolases"/>
    <property type="match status" value="1"/>
</dbReference>
<dbReference type="PANTHER" id="PTHR35807">
    <property type="entry name" value="TRANSCRIPTIONAL REGULATOR REDD-RELATED"/>
    <property type="match status" value="1"/>
</dbReference>
<name>A0A927QUT5_9ACTN</name>
<evidence type="ECO:0000256" key="1">
    <source>
        <dbReference type="ARBA" id="ARBA00005820"/>
    </source>
</evidence>
<feature type="domain" description="OmpR/PhoB-type" evidence="7">
    <location>
        <begin position="1"/>
        <end position="95"/>
    </location>
</feature>
<dbReference type="PRINTS" id="PR00364">
    <property type="entry name" value="DISEASERSIST"/>
</dbReference>
<evidence type="ECO:0000256" key="4">
    <source>
        <dbReference type="ARBA" id="ARBA00023163"/>
    </source>
</evidence>
<dbReference type="GO" id="GO:0000160">
    <property type="term" value="P:phosphorelay signal transduction system"/>
    <property type="evidence" value="ECO:0007669"/>
    <property type="project" value="InterPro"/>
</dbReference>
<keyword evidence="3 5" id="KW-0238">DNA-binding</keyword>
<dbReference type="InterPro" id="IPR036388">
    <property type="entry name" value="WH-like_DNA-bd_sf"/>
</dbReference>
<dbReference type="Gene3D" id="1.10.8.430">
    <property type="entry name" value="Helical domain of apoptotic protease-activating factors"/>
    <property type="match status" value="1"/>
</dbReference>
<comment type="similarity">
    <text evidence="1">Belongs to the AfsR/DnrI/RedD regulatory family.</text>
</comment>
<dbReference type="InterPro" id="IPR001867">
    <property type="entry name" value="OmpR/PhoB-type_DNA-bd"/>
</dbReference>
<dbReference type="InterPro" id="IPR051677">
    <property type="entry name" value="AfsR-DnrI-RedD_regulator"/>
</dbReference>
<dbReference type="PANTHER" id="PTHR35807:SF1">
    <property type="entry name" value="TRANSCRIPTIONAL REGULATOR REDD"/>
    <property type="match status" value="1"/>
</dbReference>
<dbReference type="Gene3D" id="1.10.10.10">
    <property type="entry name" value="Winged helix-like DNA-binding domain superfamily/Winged helix DNA-binding domain"/>
    <property type="match status" value="1"/>
</dbReference>
<keyword evidence="4" id="KW-0804">Transcription</keyword>
<dbReference type="SMART" id="SM00028">
    <property type="entry name" value="TPR"/>
    <property type="match status" value="5"/>
</dbReference>
<dbReference type="Proteomes" id="UP000649753">
    <property type="component" value="Unassembled WGS sequence"/>
</dbReference>
<dbReference type="PROSITE" id="PS51755">
    <property type="entry name" value="OMPR_PHOB"/>
    <property type="match status" value="1"/>
</dbReference>
<dbReference type="InterPro" id="IPR016032">
    <property type="entry name" value="Sig_transdc_resp-reg_C-effctor"/>
</dbReference>
<dbReference type="Gene3D" id="1.25.40.10">
    <property type="entry name" value="Tetratricopeptide repeat domain"/>
    <property type="match status" value="3"/>
</dbReference>
<dbReference type="SMART" id="SM01043">
    <property type="entry name" value="BTAD"/>
    <property type="match status" value="1"/>
</dbReference>
<gene>
    <name evidence="8" type="ORF">H4W31_000573</name>
</gene>
<evidence type="ECO:0000313" key="8">
    <source>
        <dbReference type="EMBL" id="MBE1484935.1"/>
    </source>
</evidence>
<evidence type="ECO:0000259" key="7">
    <source>
        <dbReference type="PROSITE" id="PS51755"/>
    </source>
</evidence>
<accession>A0A927QUT5</accession>
<protein>
    <submittedName>
        <fullName evidence="8">DNA-binding SARP family transcriptional activator/tetratricopeptide (TPR) repeat protein</fullName>
    </submittedName>
</protein>
<keyword evidence="2" id="KW-0805">Transcription regulation</keyword>
<proteinExistence type="inferred from homology"/>
<dbReference type="InterPro" id="IPR042197">
    <property type="entry name" value="Apaf_helical"/>
</dbReference>
<dbReference type="Gene3D" id="3.40.50.300">
    <property type="entry name" value="P-loop containing nucleotide triphosphate hydrolases"/>
    <property type="match status" value="1"/>
</dbReference>
<dbReference type="GO" id="GO:0043531">
    <property type="term" value="F:ADP binding"/>
    <property type="evidence" value="ECO:0007669"/>
    <property type="project" value="InterPro"/>
</dbReference>
<evidence type="ECO:0000256" key="2">
    <source>
        <dbReference type="ARBA" id="ARBA00023015"/>
    </source>
</evidence>
<dbReference type="EMBL" id="JADBEB010000001">
    <property type="protein sequence ID" value="MBE1484935.1"/>
    <property type="molecule type" value="Genomic_DNA"/>
</dbReference>
<dbReference type="InterPro" id="IPR011990">
    <property type="entry name" value="TPR-like_helical_dom_sf"/>
</dbReference>
<reference evidence="8" key="1">
    <citation type="submission" date="2020-10" db="EMBL/GenBank/DDBJ databases">
        <title>Sequencing the genomes of 1000 actinobacteria strains.</title>
        <authorList>
            <person name="Klenk H.-P."/>
        </authorList>
    </citation>
    <scope>NUCLEOTIDE SEQUENCE</scope>
    <source>
        <strain evidence="8">DSM 46832</strain>
    </source>
</reference>
<dbReference type="Pfam" id="PF13424">
    <property type="entry name" value="TPR_12"/>
    <property type="match status" value="2"/>
</dbReference>
<organism evidence="8 9">
    <name type="scientific">Plantactinospora soyae</name>
    <dbReference type="NCBI Taxonomy" id="1544732"/>
    <lineage>
        <taxon>Bacteria</taxon>
        <taxon>Bacillati</taxon>
        <taxon>Actinomycetota</taxon>
        <taxon>Actinomycetes</taxon>
        <taxon>Micromonosporales</taxon>
        <taxon>Micromonosporaceae</taxon>
        <taxon>Plantactinospora</taxon>
    </lineage>
</organism>
<evidence type="ECO:0000256" key="6">
    <source>
        <dbReference type="SAM" id="MobiDB-lite"/>
    </source>
</evidence>
<dbReference type="Pfam" id="PF03704">
    <property type="entry name" value="BTAD"/>
    <property type="match status" value="1"/>
</dbReference>
<dbReference type="RefSeq" id="WP_192765218.1">
    <property type="nucleotide sequence ID" value="NZ_JADBEB010000001.1"/>
</dbReference>
<evidence type="ECO:0000256" key="5">
    <source>
        <dbReference type="PROSITE-ProRule" id="PRU01091"/>
    </source>
</evidence>